<evidence type="ECO:0000256" key="1">
    <source>
        <dbReference type="SAM" id="Phobius"/>
    </source>
</evidence>
<evidence type="ECO:0008006" key="4">
    <source>
        <dbReference type="Google" id="ProtNLM"/>
    </source>
</evidence>
<accession>A0ABZ0GR56</accession>
<feature type="transmembrane region" description="Helical" evidence="1">
    <location>
        <begin position="26"/>
        <end position="44"/>
    </location>
</feature>
<proteinExistence type="predicted"/>
<dbReference type="RefSeq" id="WP_348397052.1">
    <property type="nucleotide sequence ID" value="NZ_CP136600.1"/>
</dbReference>
<dbReference type="EMBL" id="CP136600">
    <property type="protein sequence ID" value="WOH38280.1"/>
    <property type="molecule type" value="Genomic_DNA"/>
</dbReference>
<sequence>MLKLKLEVTMAQYHLDDKVFKVDGKTIAIISYLTIVGWVVALLLHGNNPTSFAAFHLRQTLGLLLTWVLLSFIPIVGWILALPVLVLWAIGLYYAFDHQCKAVPVIGNFFEQSFNTLIE</sequence>
<dbReference type="Proteomes" id="UP001301442">
    <property type="component" value="Chromosome"/>
</dbReference>
<keyword evidence="3" id="KW-1185">Reference proteome</keyword>
<name>A0ABZ0GR56_9GAMM</name>
<keyword evidence="1" id="KW-1133">Transmembrane helix</keyword>
<gene>
    <name evidence="2" type="ORF">RI844_03315</name>
</gene>
<keyword evidence="1" id="KW-0472">Membrane</keyword>
<protein>
    <recommendedName>
        <fullName evidence="4">DUF4870 domain-containing protein</fullName>
    </recommendedName>
</protein>
<evidence type="ECO:0000313" key="2">
    <source>
        <dbReference type="EMBL" id="WOH38280.1"/>
    </source>
</evidence>
<feature type="transmembrane region" description="Helical" evidence="1">
    <location>
        <begin position="64"/>
        <end position="96"/>
    </location>
</feature>
<organism evidence="2 3">
    <name type="scientific">Thalassotalea fonticola</name>
    <dbReference type="NCBI Taxonomy" id="3065649"/>
    <lineage>
        <taxon>Bacteria</taxon>
        <taxon>Pseudomonadati</taxon>
        <taxon>Pseudomonadota</taxon>
        <taxon>Gammaproteobacteria</taxon>
        <taxon>Alteromonadales</taxon>
        <taxon>Colwelliaceae</taxon>
        <taxon>Thalassotalea</taxon>
    </lineage>
</organism>
<reference evidence="2 3" key="1">
    <citation type="submission" date="2023-09" db="EMBL/GenBank/DDBJ databases">
        <authorList>
            <person name="Qi X."/>
        </authorList>
    </citation>
    <scope>NUCLEOTIDE SEQUENCE [LARGE SCALE GENOMIC DNA]</scope>
    <source>
        <strain evidence="2 3">S1-1</strain>
    </source>
</reference>
<keyword evidence="1" id="KW-0812">Transmembrane</keyword>
<evidence type="ECO:0000313" key="3">
    <source>
        <dbReference type="Proteomes" id="UP001301442"/>
    </source>
</evidence>